<dbReference type="EMBL" id="JH992997">
    <property type="protein sequence ID" value="EKX45812.1"/>
    <property type="molecule type" value="Genomic_DNA"/>
</dbReference>
<gene>
    <name evidence="2" type="ORF">GUITHDRAFT_163145</name>
</gene>
<feature type="region of interest" description="Disordered" evidence="1">
    <location>
        <begin position="316"/>
        <end position="350"/>
    </location>
</feature>
<reference evidence="2 4" key="1">
    <citation type="journal article" date="2012" name="Nature">
        <title>Algal genomes reveal evolutionary mosaicism and the fate of nucleomorphs.</title>
        <authorList>
            <consortium name="DOE Joint Genome Institute"/>
            <person name="Curtis B.A."/>
            <person name="Tanifuji G."/>
            <person name="Burki F."/>
            <person name="Gruber A."/>
            <person name="Irimia M."/>
            <person name="Maruyama S."/>
            <person name="Arias M.C."/>
            <person name="Ball S.G."/>
            <person name="Gile G.H."/>
            <person name="Hirakawa Y."/>
            <person name="Hopkins J.F."/>
            <person name="Kuo A."/>
            <person name="Rensing S.A."/>
            <person name="Schmutz J."/>
            <person name="Symeonidi A."/>
            <person name="Elias M."/>
            <person name="Eveleigh R.J."/>
            <person name="Herman E.K."/>
            <person name="Klute M.J."/>
            <person name="Nakayama T."/>
            <person name="Obornik M."/>
            <person name="Reyes-Prieto A."/>
            <person name="Armbrust E.V."/>
            <person name="Aves S.J."/>
            <person name="Beiko R.G."/>
            <person name="Coutinho P."/>
            <person name="Dacks J.B."/>
            <person name="Durnford D.G."/>
            <person name="Fast N.M."/>
            <person name="Green B.R."/>
            <person name="Grisdale C.J."/>
            <person name="Hempel F."/>
            <person name="Henrissat B."/>
            <person name="Hoppner M.P."/>
            <person name="Ishida K."/>
            <person name="Kim E."/>
            <person name="Koreny L."/>
            <person name="Kroth P.G."/>
            <person name="Liu Y."/>
            <person name="Malik S.B."/>
            <person name="Maier U.G."/>
            <person name="McRose D."/>
            <person name="Mock T."/>
            <person name="Neilson J.A."/>
            <person name="Onodera N.T."/>
            <person name="Poole A.M."/>
            <person name="Pritham E.J."/>
            <person name="Richards T.A."/>
            <person name="Rocap G."/>
            <person name="Roy S.W."/>
            <person name="Sarai C."/>
            <person name="Schaack S."/>
            <person name="Shirato S."/>
            <person name="Slamovits C.H."/>
            <person name="Spencer D.F."/>
            <person name="Suzuki S."/>
            <person name="Worden A.Z."/>
            <person name="Zauner S."/>
            <person name="Barry K."/>
            <person name="Bell C."/>
            <person name="Bharti A.K."/>
            <person name="Crow J.A."/>
            <person name="Grimwood J."/>
            <person name="Kramer R."/>
            <person name="Lindquist E."/>
            <person name="Lucas S."/>
            <person name="Salamov A."/>
            <person name="McFadden G.I."/>
            <person name="Lane C.E."/>
            <person name="Keeling P.J."/>
            <person name="Gray M.W."/>
            <person name="Grigoriev I.V."/>
            <person name="Archibald J.M."/>
        </authorList>
    </citation>
    <scope>NUCLEOTIDE SEQUENCE</scope>
    <source>
        <strain evidence="2 4">CCMP2712</strain>
    </source>
</reference>
<evidence type="ECO:0000313" key="4">
    <source>
        <dbReference type="Proteomes" id="UP000011087"/>
    </source>
</evidence>
<dbReference type="OrthoDB" id="10670086at2759"/>
<proteinExistence type="predicted"/>
<dbReference type="EnsemblProtists" id="EKX45812">
    <property type="protein sequence ID" value="EKX45812"/>
    <property type="gene ID" value="GUITHDRAFT_163145"/>
</dbReference>
<dbReference type="Proteomes" id="UP000011087">
    <property type="component" value="Unassembled WGS sequence"/>
</dbReference>
<protein>
    <submittedName>
        <fullName evidence="2 3">Uncharacterized protein</fullName>
    </submittedName>
</protein>
<evidence type="ECO:0000313" key="2">
    <source>
        <dbReference type="EMBL" id="EKX45812.1"/>
    </source>
</evidence>
<feature type="region of interest" description="Disordered" evidence="1">
    <location>
        <begin position="248"/>
        <end position="286"/>
    </location>
</feature>
<reference evidence="4" key="2">
    <citation type="submission" date="2012-11" db="EMBL/GenBank/DDBJ databases">
        <authorList>
            <person name="Kuo A."/>
            <person name="Curtis B.A."/>
            <person name="Tanifuji G."/>
            <person name="Burki F."/>
            <person name="Gruber A."/>
            <person name="Irimia M."/>
            <person name="Maruyama S."/>
            <person name="Arias M.C."/>
            <person name="Ball S.G."/>
            <person name="Gile G.H."/>
            <person name="Hirakawa Y."/>
            <person name="Hopkins J.F."/>
            <person name="Rensing S.A."/>
            <person name="Schmutz J."/>
            <person name="Symeonidi A."/>
            <person name="Elias M."/>
            <person name="Eveleigh R.J."/>
            <person name="Herman E.K."/>
            <person name="Klute M.J."/>
            <person name="Nakayama T."/>
            <person name="Obornik M."/>
            <person name="Reyes-Prieto A."/>
            <person name="Armbrust E.V."/>
            <person name="Aves S.J."/>
            <person name="Beiko R.G."/>
            <person name="Coutinho P."/>
            <person name="Dacks J.B."/>
            <person name="Durnford D.G."/>
            <person name="Fast N.M."/>
            <person name="Green B.R."/>
            <person name="Grisdale C."/>
            <person name="Hempe F."/>
            <person name="Henrissat B."/>
            <person name="Hoppner M.P."/>
            <person name="Ishida K.-I."/>
            <person name="Kim E."/>
            <person name="Koreny L."/>
            <person name="Kroth P.G."/>
            <person name="Liu Y."/>
            <person name="Malik S.-B."/>
            <person name="Maier U.G."/>
            <person name="McRose D."/>
            <person name="Mock T."/>
            <person name="Neilson J.A."/>
            <person name="Onodera N.T."/>
            <person name="Poole A.M."/>
            <person name="Pritham E.J."/>
            <person name="Richards T.A."/>
            <person name="Rocap G."/>
            <person name="Roy S.W."/>
            <person name="Sarai C."/>
            <person name="Schaack S."/>
            <person name="Shirato S."/>
            <person name="Slamovits C.H."/>
            <person name="Spencer D.F."/>
            <person name="Suzuki S."/>
            <person name="Worden A.Z."/>
            <person name="Zauner S."/>
            <person name="Barry K."/>
            <person name="Bell C."/>
            <person name="Bharti A.K."/>
            <person name="Crow J.A."/>
            <person name="Grimwood J."/>
            <person name="Kramer R."/>
            <person name="Lindquist E."/>
            <person name="Lucas S."/>
            <person name="Salamov A."/>
            <person name="McFadden G.I."/>
            <person name="Lane C.E."/>
            <person name="Keeling P.J."/>
            <person name="Gray M.W."/>
            <person name="Grigoriev I.V."/>
            <person name="Archibald J.M."/>
        </authorList>
    </citation>
    <scope>NUCLEOTIDE SEQUENCE</scope>
    <source>
        <strain evidence="4">CCMP2712</strain>
    </source>
</reference>
<keyword evidence="4" id="KW-1185">Reference proteome</keyword>
<dbReference type="KEGG" id="gtt:GUITHDRAFT_163145"/>
<dbReference type="RefSeq" id="XP_005832792.1">
    <property type="nucleotide sequence ID" value="XM_005832735.1"/>
</dbReference>
<dbReference type="AlphaFoldDB" id="L1JC05"/>
<name>L1JC05_GUITC</name>
<reference evidence="3" key="3">
    <citation type="submission" date="2015-06" db="UniProtKB">
        <authorList>
            <consortium name="EnsemblProtists"/>
        </authorList>
    </citation>
    <scope>IDENTIFICATION</scope>
</reference>
<dbReference type="PaxDb" id="55529-EKX45812"/>
<sequence length="350" mass="39955">MMAERRWQAAAAASGIAAVLVLIAVAYTTRHTTSALLSRNSILERAEERVVRDKARVARDMNTLQRIMQQKHMPRYRQAQLRAAAFSNRFPQLSGRGGLALEHPDMEFTRTPRVQRREGEPPFRYGPNKRYCPGGNCENLDNANVVSDRWPTDIYSSVPWMGFDPDASPERNRAINQREGEFAKELRPDTYHPPVEWGIGGLEGKGTVYKEDRGYENMKKAGISYDEWPADIYRGFPYPGWDRTQFDHESRQPRMPHRDPLKVAEETQQSNAPLQNAGVKVNRLPTDTTDRVYNQVDGMLDQLVPVEDTPRWREKGIASQEKPSHFLLNDDTDLTAPQPKPDHDLGFEVA</sequence>
<evidence type="ECO:0000256" key="1">
    <source>
        <dbReference type="SAM" id="MobiDB-lite"/>
    </source>
</evidence>
<dbReference type="HOGENOM" id="CLU_793319_0_0_1"/>
<accession>L1JC05</accession>
<evidence type="ECO:0000313" key="3">
    <source>
        <dbReference type="EnsemblProtists" id="EKX45812"/>
    </source>
</evidence>
<organism evidence="2">
    <name type="scientific">Guillardia theta (strain CCMP2712)</name>
    <name type="common">Cryptophyte</name>
    <dbReference type="NCBI Taxonomy" id="905079"/>
    <lineage>
        <taxon>Eukaryota</taxon>
        <taxon>Cryptophyceae</taxon>
        <taxon>Pyrenomonadales</taxon>
        <taxon>Geminigeraceae</taxon>
        <taxon>Guillardia</taxon>
    </lineage>
</organism>
<dbReference type="GeneID" id="17302613"/>
<feature type="compositionally biased region" description="Basic and acidic residues" evidence="1">
    <location>
        <begin position="248"/>
        <end position="265"/>
    </location>
</feature>
<feature type="compositionally biased region" description="Basic and acidic residues" evidence="1">
    <location>
        <begin position="340"/>
        <end position="350"/>
    </location>
</feature>